<dbReference type="Proteomes" id="UP000585836">
    <property type="component" value="Unassembled WGS sequence"/>
</dbReference>
<evidence type="ECO:0000313" key="2">
    <source>
        <dbReference type="Proteomes" id="UP000585836"/>
    </source>
</evidence>
<comment type="caution">
    <text evidence="1">The sequence shown here is derived from an EMBL/GenBank/DDBJ whole genome shotgun (WGS) entry which is preliminary data.</text>
</comment>
<protein>
    <submittedName>
        <fullName evidence="1">Uncharacterized protein</fullName>
    </submittedName>
</protein>
<gene>
    <name evidence="1" type="ORF">FHS34_007583</name>
</gene>
<dbReference type="EMBL" id="JACHJK010000021">
    <property type="protein sequence ID" value="MBB5932074.1"/>
    <property type="molecule type" value="Genomic_DNA"/>
</dbReference>
<dbReference type="AlphaFoldDB" id="A0A7W9Q1V6"/>
<evidence type="ECO:0000313" key="1">
    <source>
        <dbReference type="EMBL" id="MBB5932074.1"/>
    </source>
</evidence>
<proteinExistence type="predicted"/>
<accession>A0A7W9Q1V6</accession>
<organism evidence="1 2">
    <name type="scientific">Streptomyces echinatus</name>
    <dbReference type="NCBI Taxonomy" id="67293"/>
    <lineage>
        <taxon>Bacteria</taxon>
        <taxon>Bacillati</taxon>
        <taxon>Actinomycetota</taxon>
        <taxon>Actinomycetes</taxon>
        <taxon>Kitasatosporales</taxon>
        <taxon>Streptomycetaceae</taxon>
        <taxon>Streptomyces</taxon>
    </lineage>
</organism>
<sequence length="69" mass="7042">MSRARVGTVVIEMHYGPLRDEAGSESQAEQLMRIVCDGARAPLRGSSGLRAGLAGSGASSLPFALTAGP</sequence>
<name>A0A7W9Q1V6_9ACTN</name>
<keyword evidence="2" id="KW-1185">Reference proteome</keyword>
<reference evidence="1 2" key="1">
    <citation type="submission" date="2020-08" db="EMBL/GenBank/DDBJ databases">
        <title>Genomic Encyclopedia of Type Strains, Phase III (KMG-III): the genomes of soil and plant-associated and newly described type strains.</title>
        <authorList>
            <person name="Whitman W."/>
        </authorList>
    </citation>
    <scope>NUCLEOTIDE SEQUENCE [LARGE SCALE GENOMIC DNA]</scope>
    <source>
        <strain evidence="1 2">CECT 3313</strain>
    </source>
</reference>